<evidence type="ECO:0000313" key="1">
    <source>
        <dbReference type="EMBL" id="JAD50890.1"/>
    </source>
</evidence>
<name>A0A0A9APM1_ARUDO</name>
<proteinExistence type="predicted"/>
<organism evidence="1">
    <name type="scientific">Arundo donax</name>
    <name type="common">Giant reed</name>
    <name type="synonym">Donax arundinaceus</name>
    <dbReference type="NCBI Taxonomy" id="35708"/>
    <lineage>
        <taxon>Eukaryota</taxon>
        <taxon>Viridiplantae</taxon>
        <taxon>Streptophyta</taxon>
        <taxon>Embryophyta</taxon>
        <taxon>Tracheophyta</taxon>
        <taxon>Spermatophyta</taxon>
        <taxon>Magnoliopsida</taxon>
        <taxon>Liliopsida</taxon>
        <taxon>Poales</taxon>
        <taxon>Poaceae</taxon>
        <taxon>PACMAD clade</taxon>
        <taxon>Arundinoideae</taxon>
        <taxon>Arundineae</taxon>
        <taxon>Arundo</taxon>
    </lineage>
</organism>
<dbReference type="EMBL" id="GBRH01247005">
    <property type="protein sequence ID" value="JAD50890.1"/>
    <property type="molecule type" value="Transcribed_RNA"/>
</dbReference>
<reference evidence="1" key="2">
    <citation type="journal article" date="2015" name="Data Brief">
        <title>Shoot transcriptome of the giant reed, Arundo donax.</title>
        <authorList>
            <person name="Barrero R.A."/>
            <person name="Guerrero F.D."/>
            <person name="Moolhuijzen P."/>
            <person name="Goolsby J.A."/>
            <person name="Tidwell J."/>
            <person name="Bellgard S.E."/>
            <person name="Bellgard M.I."/>
        </authorList>
    </citation>
    <scope>NUCLEOTIDE SEQUENCE</scope>
    <source>
        <tissue evidence="1">Shoot tissue taken approximately 20 cm above the soil surface</tissue>
    </source>
</reference>
<protein>
    <submittedName>
        <fullName evidence="1">Uncharacterized protein</fullName>
    </submittedName>
</protein>
<dbReference type="AlphaFoldDB" id="A0A0A9APM1"/>
<reference evidence="1" key="1">
    <citation type="submission" date="2014-09" db="EMBL/GenBank/DDBJ databases">
        <authorList>
            <person name="Magalhaes I.L.F."/>
            <person name="Oliveira U."/>
            <person name="Santos F.R."/>
            <person name="Vidigal T.H.D.A."/>
            <person name="Brescovit A.D."/>
            <person name="Santos A.J."/>
        </authorList>
    </citation>
    <scope>NUCLEOTIDE SEQUENCE</scope>
    <source>
        <tissue evidence="1">Shoot tissue taken approximately 20 cm above the soil surface</tissue>
    </source>
</reference>
<sequence>MLEKAQPKRKGRYSLPRNI</sequence>
<accession>A0A0A9APM1</accession>